<dbReference type="RefSeq" id="WP_267563184.1">
    <property type="nucleotide sequence ID" value="NZ_JAPNTZ010000004.1"/>
</dbReference>
<dbReference type="Proteomes" id="UP001151002">
    <property type="component" value="Unassembled WGS sequence"/>
</dbReference>
<feature type="transmembrane region" description="Helical" evidence="1">
    <location>
        <begin position="63"/>
        <end position="88"/>
    </location>
</feature>
<keyword evidence="1" id="KW-1133">Transmembrane helix</keyword>
<keyword evidence="1" id="KW-0812">Transmembrane</keyword>
<gene>
    <name evidence="2" type="ORF">OWR29_13995</name>
</gene>
<evidence type="ECO:0000313" key="2">
    <source>
        <dbReference type="EMBL" id="MCY1139105.1"/>
    </source>
</evidence>
<reference evidence="2" key="1">
    <citation type="submission" date="2022-11" db="EMBL/GenBank/DDBJ databases">
        <authorList>
            <person name="Somphong A."/>
            <person name="Phongsopitanun W."/>
        </authorList>
    </citation>
    <scope>NUCLEOTIDE SEQUENCE</scope>
    <source>
        <strain evidence="2">Pm04-4</strain>
    </source>
</reference>
<feature type="transmembrane region" description="Helical" evidence="1">
    <location>
        <begin position="103"/>
        <end position="122"/>
    </location>
</feature>
<evidence type="ECO:0000313" key="3">
    <source>
        <dbReference type="Proteomes" id="UP001151002"/>
    </source>
</evidence>
<feature type="transmembrane region" description="Helical" evidence="1">
    <location>
        <begin position="37"/>
        <end position="56"/>
    </location>
</feature>
<proteinExistence type="predicted"/>
<evidence type="ECO:0000256" key="1">
    <source>
        <dbReference type="SAM" id="Phobius"/>
    </source>
</evidence>
<sequence>MTTRTLTGAAALLFSIVYLVSDVIELAQGGFSPFQLSLTYAAEAAIPLFVLGLYALQRPRINGLGLAGAIGYSYTYVFFTGTVLLAIIDDVPDWDTLSDRLGAWGGVHSVLMIVAGIAFGVAVARARVLPAWTGVTLIVGMVLYALTPMLPASFGIGAATVRDLAFAGMGWAVLSSRRVPEPVTAPR</sequence>
<evidence type="ECO:0008006" key="4">
    <source>
        <dbReference type="Google" id="ProtNLM"/>
    </source>
</evidence>
<name>A0ABT4AZN4_9ACTN</name>
<dbReference type="EMBL" id="JAPNTZ010000004">
    <property type="protein sequence ID" value="MCY1139105.1"/>
    <property type="molecule type" value="Genomic_DNA"/>
</dbReference>
<keyword evidence="1" id="KW-0472">Membrane</keyword>
<keyword evidence="3" id="KW-1185">Reference proteome</keyword>
<accession>A0ABT4AZN4</accession>
<protein>
    <recommendedName>
        <fullName evidence="4">Integral membrane protein</fullName>
    </recommendedName>
</protein>
<comment type="caution">
    <text evidence="2">The sequence shown here is derived from an EMBL/GenBank/DDBJ whole genome shotgun (WGS) entry which is preliminary data.</text>
</comment>
<organism evidence="2 3">
    <name type="scientific">Paractinoplanes pyxinae</name>
    <dbReference type="NCBI Taxonomy" id="2997416"/>
    <lineage>
        <taxon>Bacteria</taxon>
        <taxon>Bacillati</taxon>
        <taxon>Actinomycetota</taxon>
        <taxon>Actinomycetes</taxon>
        <taxon>Micromonosporales</taxon>
        <taxon>Micromonosporaceae</taxon>
        <taxon>Paractinoplanes</taxon>
    </lineage>
</organism>